<proteinExistence type="predicted"/>
<evidence type="ECO:0000259" key="1">
    <source>
        <dbReference type="Pfam" id="PF09607"/>
    </source>
</evidence>
<sequence length="136" mass="15655">MNNHTPVEQRGTSVRQMNSDCSRSYDANFKVLVINEAVWTNNCAAARKYVVTENNARQWHKDYNRLRSAHSTRKAFRGPENEVFSEFDERVALFVRAKCDDGKPMTREIMVVKAIEVAAELDVPRAEFKSSIGWSR</sequence>
<dbReference type="EMBL" id="JARBHB010000006">
    <property type="protein sequence ID" value="KAJ8881925.1"/>
    <property type="molecule type" value="Genomic_DNA"/>
</dbReference>
<evidence type="ECO:0000313" key="3">
    <source>
        <dbReference type="Proteomes" id="UP001159363"/>
    </source>
</evidence>
<organism evidence="2 3">
    <name type="scientific">Dryococelus australis</name>
    <dbReference type="NCBI Taxonomy" id="614101"/>
    <lineage>
        <taxon>Eukaryota</taxon>
        <taxon>Metazoa</taxon>
        <taxon>Ecdysozoa</taxon>
        <taxon>Arthropoda</taxon>
        <taxon>Hexapoda</taxon>
        <taxon>Insecta</taxon>
        <taxon>Pterygota</taxon>
        <taxon>Neoptera</taxon>
        <taxon>Polyneoptera</taxon>
        <taxon>Phasmatodea</taxon>
        <taxon>Verophasmatodea</taxon>
        <taxon>Anareolatae</taxon>
        <taxon>Phasmatidae</taxon>
        <taxon>Eurycanthinae</taxon>
        <taxon>Dryococelus</taxon>
    </lineage>
</organism>
<keyword evidence="3" id="KW-1185">Reference proteome</keyword>
<comment type="caution">
    <text evidence="2">The sequence shown here is derived from an EMBL/GenBank/DDBJ whole genome shotgun (WGS) entry which is preliminary data.</text>
</comment>
<accession>A0ABQ9HC59</accession>
<dbReference type="Proteomes" id="UP001159363">
    <property type="component" value="Chromosome 5"/>
</dbReference>
<feature type="domain" description="Brinker DNA-binding" evidence="1">
    <location>
        <begin position="23"/>
        <end position="71"/>
    </location>
</feature>
<protein>
    <recommendedName>
        <fullName evidence="1">Brinker DNA-binding domain-containing protein</fullName>
    </recommendedName>
</protein>
<reference evidence="2 3" key="1">
    <citation type="submission" date="2023-02" db="EMBL/GenBank/DDBJ databases">
        <title>LHISI_Scaffold_Assembly.</title>
        <authorList>
            <person name="Stuart O.P."/>
            <person name="Cleave R."/>
            <person name="Magrath M.J.L."/>
            <person name="Mikheyev A.S."/>
        </authorList>
    </citation>
    <scope>NUCLEOTIDE SEQUENCE [LARGE SCALE GENOMIC DNA]</scope>
    <source>
        <strain evidence="2">Daus_M_001</strain>
        <tissue evidence="2">Leg muscle</tissue>
    </source>
</reference>
<gene>
    <name evidence="2" type="ORF">PR048_018411</name>
</gene>
<dbReference type="InterPro" id="IPR018586">
    <property type="entry name" value="Brinker_DNA-bd"/>
</dbReference>
<evidence type="ECO:0000313" key="2">
    <source>
        <dbReference type="EMBL" id="KAJ8881925.1"/>
    </source>
</evidence>
<dbReference type="Pfam" id="PF09607">
    <property type="entry name" value="BrkDBD"/>
    <property type="match status" value="1"/>
</dbReference>
<name>A0ABQ9HC59_9NEOP</name>